<reference evidence="2 3" key="1">
    <citation type="submission" date="2015-03" db="EMBL/GenBank/DDBJ databases">
        <title>Complete genome sequence of Muricauda lutaonensis CC-HSB-11T, isolated from a coastal hot spring.</title>
        <authorList>
            <person name="Kim K.M."/>
        </authorList>
    </citation>
    <scope>NUCLEOTIDE SEQUENCE [LARGE SCALE GENOMIC DNA]</scope>
    <source>
        <strain evidence="2 3">CC-HSB-11</strain>
    </source>
</reference>
<organism evidence="2 3">
    <name type="scientific">Flagellimonas lutaonensis</name>
    <dbReference type="NCBI Taxonomy" id="516051"/>
    <lineage>
        <taxon>Bacteria</taxon>
        <taxon>Pseudomonadati</taxon>
        <taxon>Bacteroidota</taxon>
        <taxon>Flavobacteriia</taxon>
        <taxon>Flavobacteriales</taxon>
        <taxon>Flavobacteriaceae</taxon>
        <taxon>Flagellimonas</taxon>
    </lineage>
</organism>
<protein>
    <submittedName>
        <fullName evidence="2">Uracil phosphoribosyltransferase</fullName>
    </submittedName>
</protein>
<keyword evidence="1" id="KW-0812">Transmembrane</keyword>
<dbReference type="STRING" id="516051.VC82_1367"/>
<accession>A0A0D5YSW3</accession>
<keyword evidence="3" id="KW-1185">Reference proteome</keyword>
<evidence type="ECO:0000256" key="1">
    <source>
        <dbReference type="SAM" id="Phobius"/>
    </source>
</evidence>
<dbReference type="Proteomes" id="UP000032726">
    <property type="component" value="Chromosome"/>
</dbReference>
<sequence length="73" mass="9059">MSSFFYGIEDLFVNYLFWPYDFFRFMDNWWTSNTVNWIFLIIGVIAMFYWLKQLKLFNDRGEEDKSITSHSYL</sequence>
<keyword evidence="1" id="KW-1133">Transmembrane helix</keyword>
<proteinExistence type="predicted"/>
<dbReference type="KEGG" id="mlt:VC82_1367"/>
<keyword evidence="1" id="KW-0472">Membrane</keyword>
<dbReference type="InterPro" id="IPR045922">
    <property type="entry name" value="DUF6341"/>
</dbReference>
<gene>
    <name evidence="2" type="ORF">VC82_1367</name>
</gene>
<dbReference type="EMBL" id="CP011071">
    <property type="protein sequence ID" value="AKA34994.1"/>
    <property type="molecule type" value="Genomic_DNA"/>
</dbReference>
<keyword evidence="2" id="KW-0328">Glycosyltransferase</keyword>
<feature type="transmembrane region" description="Helical" evidence="1">
    <location>
        <begin position="34"/>
        <end position="51"/>
    </location>
</feature>
<keyword evidence="2" id="KW-0808">Transferase</keyword>
<evidence type="ECO:0000313" key="3">
    <source>
        <dbReference type="Proteomes" id="UP000032726"/>
    </source>
</evidence>
<dbReference type="RefSeq" id="WP_045801703.1">
    <property type="nucleotide sequence ID" value="NZ_CP011071.1"/>
</dbReference>
<dbReference type="GO" id="GO:0016757">
    <property type="term" value="F:glycosyltransferase activity"/>
    <property type="evidence" value="ECO:0007669"/>
    <property type="project" value="UniProtKB-KW"/>
</dbReference>
<dbReference type="AlphaFoldDB" id="A0A0D5YSW3"/>
<dbReference type="Pfam" id="PF19868">
    <property type="entry name" value="DUF6341"/>
    <property type="match status" value="1"/>
</dbReference>
<name>A0A0D5YSW3_9FLAO</name>
<dbReference type="OrthoDB" id="1467828at2"/>
<evidence type="ECO:0000313" key="2">
    <source>
        <dbReference type="EMBL" id="AKA34994.1"/>
    </source>
</evidence>
<dbReference type="HOGENOM" id="CLU_200636_0_0_10"/>